<evidence type="ECO:0000256" key="7">
    <source>
        <dbReference type="ARBA" id="ARBA00025748"/>
    </source>
</evidence>
<sequence length="217" mass="24104">MDSFQSQTPKKRLTSNQVRLLETSFNVNSKLDPDIKSQLALQLGVPPRQVAIWYQNKRAREKNQSLEIDHKILQVRLENILSHNARLQGEVARLKDELNKVQEMLQTFNSSFSSSSDEVGSTNLIHSSKNHLDMAPYPSFIGDAGQFGPTEGYDLLAICGPARSKQGIGPCCPSESLGCLALRVEETASGWLYRAAMTSHSLQWKDNGPVLPDPIKV</sequence>
<gene>
    <name evidence="13" type="ORF">FPE_LOCUS31211</name>
</gene>
<dbReference type="CDD" id="cd00086">
    <property type="entry name" value="homeodomain"/>
    <property type="match status" value="1"/>
</dbReference>
<proteinExistence type="inferred from homology"/>
<evidence type="ECO:0000256" key="2">
    <source>
        <dbReference type="ARBA" id="ARBA00023015"/>
    </source>
</evidence>
<keyword evidence="2 10" id="KW-0805">Transcription regulation</keyword>
<evidence type="ECO:0000256" key="4">
    <source>
        <dbReference type="ARBA" id="ARBA00023155"/>
    </source>
</evidence>
<keyword evidence="14" id="KW-1185">Reference proteome</keyword>
<keyword evidence="3 8" id="KW-0238">DNA-binding</keyword>
<dbReference type="SMART" id="SM00389">
    <property type="entry name" value="HOX"/>
    <property type="match status" value="1"/>
</dbReference>
<comment type="function">
    <text evidence="10">Transcription factor.</text>
</comment>
<evidence type="ECO:0000313" key="14">
    <source>
        <dbReference type="Proteomes" id="UP000834106"/>
    </source>
</evidence>
<dbReference type="InterPro" id="IPR001356">
    <property type="entry name" value="HD"/>
</dbReference>
<dbReference type="PANTHER" id="PTHR24326:SF522">
    <property type="entry name" value="HOMEOBOX-LEUCINE ZIPPER PROTEIN ATHB-52"/>
    <property type="match status" value="1"/>
</dbReference>
<dbReference type="GO" id="GO:0005634">
    <property type="term" value="C:nucleus"/>
    <property type="evidence" value="ECO:0007669"/>
    <property type="project" value="UniProtKB-SubCell"/>
</dbReference>
<keyword evidence="4 8" id="KW-0371">Homeobox</keyword>
<evidence type="ECO:0000256" key="11">
    <source>
        <dbReference type="SAM" id="Coils"/>
    </source>
</evidence>
<reference evidence="13" key="1">
    <citation type="submission" date="2023-05" db="EMBL/GenBank/DDBJ databases">
        <authorList>
            <person name="Huff M."/>
        </authorList>
    </citation>
    <scope>NUCLEOTIDE SEQUENCE</scope>
</reference>
<accession>A0AAD2AE83</accession>
<name>A0AAD2AE83_9LAMI</name>
<dbReference type="PROSITE" id="PS00027">
    <property type="entry name" value="HOMEOBOX_1"/>
    <property type="match status" value="1"/>
</dbReference>
<dbReference type="Gene3D" id="1.10.10.60">
    <property type="entry name" value="Homeodomain-like"/>
    <property type="match status" value="1"/>
</dbReference>
<comment type="subcellular location">
    <subcellularLocation>
        <location evidence="1 8 9">Nucleus</location>
    </subcellularLocation>
</comment>
<evidence type="ECO:0000256" key="9">
    <source>
        <dbReference type="RuleBase" id="RU000682"/>
    </source>
</evidence>
<evidence type="ECO:0000259" key="12">
    <source>
        <dbReference type="PROSITE" id="PS50071"/>
    </source>
</evidence>
<dbReference type="SUPFAM" id="SSF46689">
    <property type="entry name" value="Homeodomain-like"/>
    <property type="match status" value="1"/>
</dbReference>
<evidence type="ECO:0000256" key="6">
    <source>
        <dbReference type="ARBA" id="ARBA00023242"/>
    </source>
</evidence>
<evidence type="ECO:0000256" key="10">
    <source>
        <dbReference type="RuleBase" id="RU369038"/>
    </source>
</evidence>
<dbReference type="InterPro" id="IPR045224">
    <property type="entry name" value="HDZip_class_I_plant"/>
</dbReference>
<dbReference type="Proteomes" id="UP000834106">
    <property type="component" value="Chromosome 20"/>
</dbReference>
<feature type="coiled-coil region" evidence="11">
    <location>
        <begin position="56"/>
        <end position="111"/>
    </location>
</feature>
<dbReference type="Pfam" id="PF00046">
    <property type="entry name" value="Homeodomain"/>
    <property type="match status" value="1"/>
</dbReference>
<evidence type="ECO:0000313" key="13">
    <source>
        <dbReference type="EMBL" id="CAI9783690.1"/>
    </source>
</evidence>
<protein>
    <recommendedName>
        <fullName evidence="10">Homeobox-leucine zipper protein</fullName>
    </recommendedName>
    <alternativeName>
        <fullName evidence="10">HD-ZIP protein</fullName>
    </alternativeName>
    <alternativeName>
        <fullName evidence="10">Homeodomain transcription factor</fullName>
    </alternativeName>
</protein>
<dbReference type="AlphaFoldDB" id="A0AAD2AE83"/>
<dbReference type="InterPro" id="IPR017970">
    <property type="entry name" value="Homeobox_CS"/>
</dbReference>
<dbReference type="InterPro" id="IPR009057">
    <property type="entry name" value="Homeodomain-like_sf"/>
</dbReference>
<evidence type="ECO:0000256" key="8">
    <source>
        <dbReference type="PROSITE-ProRule" id="PRU00108"/>
    </source>
</evidence>
<comment type="similarity">
    <text evidence="7 10">Belongs to the HD-ZIP homeobox family. Class I subfamily.</text>
</comment>
<dbReference type="GO" id="GO:0045893">
    <property type="term" value="P:positive regulation of DNA-templated transcription"/>
    <property type="evidence" value="ECO:0007669"/>
    <property type="project" value="TreeGrafter"/>
</dbReference>
<keyword evidence="5 10" id="KW-0804">Transcription</keyword>
<evidence type="ECO:0000256" key="5">
    <source>
        <dbReference type="ARBA" id="ARBA00023163"/>
    </source>
</evidence>
<dbReference type="GO" id="GO:0043565">
    <property type="term" value="F:sequence-specific DNA binding"/>
    <property type="evidence" value="ECO:0007669"/>
    <property type="project" value="TreeGrafter"/>
</dbReference>
<keyword evidence="11" id="KW-0175">Coiled coil</keyword>
<keyword evidence="6 8" id="KW-0539">Nucleus</keyword>
<organism evidence="13 14">
    <name type="scientific">Fraxinus pennsylvanica</name>
    <dbReference type="NCBI Taxonomy" id="56036"/>
    <lineage>
        <taxon>Eukaryota</taxon>
        <taxon>Viridiplantae</taxon>
        <taxon>Streptophyta</taxon>
        <taxon>Embryophyta</taxon>
        <taxon>Tracheophyta</taxon>
        <taxon>Spermatophyta</taxon>
        <taxon>Magnoliopsida</taxon>
        <taxon>eudicotyledons</taxon>
        <taxon>Gunneridae</taxon>
        <taxon>Pentapetalae</taxon>
        <taxon>asterids</taxon>
        <taxon>lamiids</taxon>
        <taxon>Lamiales</taxon>
        <taxon>Oleaceae</taxon>
        <taxon>Oleeae</taxon>
        <taxon>Fraxinus</taxon>
    </lineage>
</organism>
<dbReference type="PANTHER" id="PTHR24326">
    <property type="entry name" value="HOMEOBOX-LEUCINE ZIPPER PROTEIN"/>
    <property type="match status" value="1"/>
</dbReference>
<feature type="DNA-binding region" description="Homeobox" evidence="8">
    <location>
        <begin position="6"/>
        <end position="65"/>
    </location>
</feature>
<dbReference type="GO" id="GO:0000981">
    <property type="term" value="F:DNA-binding transcription factor activity, RNA polymerase II-specific"/>
    <property type="evidence" value="ECO:0007669"/>
    <property type="project" value="UniProtKB-UniRule"/>
</dbReference>
<evidence type="ECO:0000256" key="3">
    <source>
        <dbReference type="ARBA" id="ARBA00023125"/>
    </source>
</evidence>
<dbReference type="EMBL" id="OU503055">
    <property type="protein sequence ID" value="CAI9783690.1"/>
    <property type="molecule type" value="Genomic_DNA"/>
</dbReference>
<evidence type="ECO:0000256" key="1">
    <source>
        <dbReference type="ARBA" id="ARBA00004123"/>
    </source>
</evidence>
<feature type="domain" description="Homeobox" evidence="12">
    <location>
        <begin position="4"/>
        <end position="64"/>
    </location>
</feature>
<dbReference type="PROSITE" id="PS50071">
    <property type="entry name" value="HOMEOBOX_2"/>
    <property type="match status" value="1"/>
</dbReference>